<evidence type="ECO:0000256" key="3">
    <source>
        <dbReference type="ARBA" id="ARBA00022917"/>
    </source>
</evidence>
<evidence type="ECO:0000256" key="1">
    <source>
        <dbReference type="ARBA" id="ARBA00010835"/>
    </source>
</evidence>
<dbReference type="Gene3D" id="1.20.58.410">
    <property type="entry name" value="Release factor"/>
    <property type="match status" value="1"/>
</dbReference>
<protein>
    <recommendedName>
        <fullName evidence="4 5">Peptide chain release factor 2</fullName>
        <shortName evidence="4">RF-2</shortName>
    </recommendedName>
</protein>
<accession>A0A2H0BRN6</accession>
<dbReference type="PANTHER" id="PTHR43116">
    <property type="entry name" value="PEPTIDE CHAIN RELEASE FACTOR 2"/>
    <property type="match status" value="1"/>
</dbReference>
<dbReference type="FunFam" id="3.30.160.20:FF:000004">
    <property type="entry name" value="Peptide chain release factor 1"/>
    <property type="match status" value="1"/>
</dbReference>
<dbReference type="SUPFAM" id="SSF75620">
    <property type="entry name" value="Release factor"/>
    <property type="match status" value="1"/>
</dbReference>
<dbReference type="Proteomes" id="UP000231581">
    <property type="component" value="Unassembled WGS sequence"/>
</dbReference>
<feature type="domain" description="Peptide chain release factor" evidence="7">
    <location>
        <begin position="83"/>
        <end position="193"/>
    </location>
</feature>
<evidence type="ECO:0000313" key="8">
    <source>
        <dbReference type="EMBL" id="PIP60284.1"/>
    </source>
</evidence>
<dbReference type="InterPro" id="IPR005139">
    <property type="entry name" value="PCRF"/>
</dbReference>
<dbReference type="HAMAP" id="MF_00094">
    <property type="entry name" value="Rel_fac_2"/>
    <property type="match status" value="1"/>
</dbReference>
<evidence type="ECO:0000259" key="7">
    <source>
        <dbReference type="SMART" id="SM00937"/>
    </source>
</evidence>
<sequence length="376" mass="42884">MFDELLPRAENLTAKIQEAWQVLDLDTVAKEMKALEAETSAPDFWADQERAKTESQKLSDLKKEFDAWHELRVSVQDVADLLNVALEEGDASFGEEAKKKLEELEKEYIDLEFTLLFSGPYDEKNAIVAVHAGAGGTDAQDWAEMLLRMLIRYAERKEWKVRLLDESRGQEAGIKSATFEVKGRYAYGNLKSEHGVHRLVRLSPFNSDALRQTSFALVEVIPEVDESVDIEVDPKDLRIDTFMSGGKGGQSVNTTYSAVRIVHIPTGITVSCQNERSQMQNKETAMKILKSKLLKIREEEIQKEKQQLRGEYHSAEWGNQIRSYVLHPYQMVKDHRTEVETADTESVLDGDLDQFVEGYLRWIAQKRDIKAELNAD</sequence>
<evidence type="ECO:0000256" key="2">
    <source>
        <dbReference type="ARBA" id="ARBA00022481"/>
    </source>
</evidence>
<keyword evidence="2 4" id="KW-0488">Methylation</keyword>
<dbReference type="InterPro" id="IPR004374">
    <property type="entry name" value="PrfB"/>
</dbReference>
<keyword evidence="4" id="KW-0963">Cytoplasm</keyword>
<dbReference type="PANTHER" id="PTHR43116:SF3">
    <property type="entry name" value="CLASS I PEPTIDE CHAIN RELEASE FACTOR"/>
    <property type="match status" value="1"/>
</dbReference>
<dbReference type="NCBIfam" id="TIGR00020">
    <property type="entry name" value="prfB"/>
    <property type="match status" value="1"/>
</dbReference>
<dbReference type="InterPro" id="IPR000352">
    <property type="entry name" value="Pep_chain_release_fac_I"/>
</dbReference>
<dbReference type="InterPro" id="IPR045853">
    <property type="entry name" value="Pep_chain_release_fac_I_sf"/>
</dbReference>
<dbReference type="Pfam" id="PF03462">
    <property type="entry name" value="PCRF"/>
    <property type="match status" value="1"/>
</dbReference>
<dbReference type="GO" id="GO:0016149">
    <property type="term" value="F:translation release factor activity, codon specific"/>
    <property type="evidence" value="ECO:0007669"/>
    <property type="project" value="UniProtKB-UniRule"/>
</dbReference>
<dbReference type="EMBL" id="PCSZ01000075">
    <property type="protein sequence ID" value="PIP60284.1"/>
    <property type="molecule type" value="Genomic_DNA"/>
</dbReference>
<reference evidence="8 9" key="1">
    <citation type="submission" date="2017-09" db="EMBL/GenBank/DDBJ databases">
        <title>Depth-based differentiation of microbial function through sediment-hosted aquifers and enrichment of novel symbionts in the deep terrestrial subsurface.</title>
        <authorList>
            <person name="Probst A.J."/>
            <person name="Ladd B."/>
            <person name="Jarett J.K."/>
            <person name="Geller-Mcgrath D.E."/>
            <person name="Sieber C.M."/>
            <person name="Emerson J.B."/>
            <person name="Anantharaman K."/>
            <person name="Thomas B.C."/>
            <person name="Malmstrom R."/>
            <person name="Stieglmeier M."/>
            <person name="Klingl A."/>
            <person name="Woyke T."/>
            <person name="Ryan C.M."/>
            <person name="Banfield J.F."/>
        </authorList>
    </citation>
    <scope>NUCLEOTIDE SEQUENCE [LARGE SCALE GENOMIC DNA]</scope>
    <source>
        <strain evidence="8">CG22_combo_CG10-13_8_21_14_all_47_17</strain>
    </source>
</reference>
<evidence type="ECO:0000256" key="5">
    <source>
        <dbReference type="NCBIfam" id="TIGR00020"/>
    </source>
</evidence>
<dbReference type="AlphaFoldDB" id="A0A2H0BRN6"/>
<comment type="subcellular location">
    <subcellularLocation>
        <location evidence="4">Cytoplasm</location>
    </subcellularLocation>
</comment>
<proteinExistence type="inferred from homology"/>
<keyword evidence="3 4" id="KW-0648">Protein biosynthesis</keyword>
<feature type="coiled-coil region" evidence="6">
    <location>
        <begin position="272"/>
        <end position="311"/>
    </location>
</feature>
<comment type="PTM">
    <text evidence="4">Methylated by PrmC. Methylation increases the termination efficiency of RF2.</text>
</comment>
<comment type="function">
    <text evidence="4">Peptide chain release factor 2 directs the termination of translation in response to the peptide chain termination codons UGA and UAA.</text>
</comment>
<comment type="similarity">
    <text evidence="1 4">Belongs to the prokaryotic/mitochondrial release factor family.</text>
</comment>
<dbReference type="Gene3D" id="3.30.160.20">
    <property type="match status" value="1"/>
</dbReference>
<dbReference type="Gene3D" id="3.30.70.1660">
    <property type="match status" value="1"/>
</dbReference>
<comment type="caution">
    <text evidence="8">The sequence shown here is derived from an EMBL/GenBank/DDBJ whole genome shotgun (WGS) entry which is preliminary data.</text>
</comment>
<dbReference type="Pfam" id="PF00472">
    <property type="entry name" value="RF-1"/>
    <property type="match status" value="1"/>
</dbReference>
<evidence type="ECO:0000256" key="6">
    <source>
        <dbReference type="SAM" id="Coils"/>
    </source>
</evidence>
<gene>
    <name evidence="4" type="primary">prfB</name>
    <name evidence="8" type="ORF">COX00_04045</name>
</gene>
<dbReference type="SMART" id="SM00937">
    <property type="entry name" value="PCRF"/>
    <property type="match status" value="1"/>
</dbReference>
<feature type="modified residue" description="N5-methylglutamine" evidence="4">
    <location>
        <position position="250"/>
    </location>
</feature>
<name>A0A2H0BRN6_9BACT</name>
<evidence type="ECO:0000256" key="4">
    <source>
        <dbReference type="HAMAP-Rule" id="MF_00094"/>
    </source>
</evidence>
<evidence type="ECO:0000313" key="9">
    <source>
        <dbReference type="Proteomes" id="UP000231581"/>
    </source>
</evidence>
<keyword evidence="6" id="KW-0175">Coiled coil</keyword>
<organism evidence="8 9">
    <name type="scientific">Candidatus Uhrbacteria bacterium CG22_combo_CG10-13_8_21_14_all_47_17</name>
    <dbReference type="NCBI Taxonomy" id="1975041"/>
    <lineage>
        <taxon>Bacteria</taxon>
        <taxon>Candidatus Uhriibacteriota</taxon>
    </lineage>
</organism>
<dbReference type="GO" id="GO:0005737">
    <property type="term" value="C:cytoplasm"/>
    <property type="evidence" value="ECO:0007669"/>
    <property type="project" value="UniProtKB-SubCell"/>
</dbReference>